<dbReference type="InterPro" id="IPR001048">
    <property type="entry name" value="Asp/Glu/Uridylate_kinase"/>
</dbReference>
<evidence type="ECO:0000313" key="11">
    <source>
        <dbReference type="EMBL" id="MBB3665349.1"/>
    </source>
</evidence>
<feature type="site" description="Transition state stabilizer" evidence="9">
    <location>
        <position position="42"/>
    </location>
</feature>
<proteinExistence type="inferred from homology"/>
<keyword evidence="5 9" id="KW-0547">Nucleotide-binding</keyword>
<comment type="function">
    <text evidence="9">Catalyzes the ATP-dependent phosphorylation of N-acetyl-L-glutamate.</text>
</comment>
<dbReference type="FunFam" id="3.40.1160.10:FF:000004">
    <property type="entry name" value="Acetylglutamate kinase"/>
    <property type="match status" value="1"/>
</dbReference>
<keyword evidence="12" id="KW-1185">Reference proteome</keyword>
<evidence type="ECO:0000256" key="4">
    <source>
        <dbReference type="ARBA" id="ARBA00022679"/>
    </source>
</evidence>
<comment type="pathway">
    <text evidence="1 9">Amino-acid biosynthesis; L-arginine biosynthesis; N(2)-acetyl-L-ornithine from L-glutamate: step 2/4.</text>
</comment>
<dbReference type="SUPFAM" id="SSF53633">
    <property type="entry name" value="Carbamate kinase-like"/>
    <property type="match status" value="1"/>
</dbReference>
<dbReference type="HAMAP" id="MF_00082">
    <property type="entry name" value="ArgB"/>
    <property type="match status" value="1"/>
</dbReference>
<dbReference type="PRINTS" id="PR00474">
    <property type="entry name" value="GLU5KINASE"/>
</dbReference>
<dbReference type="PIRSF" id="PIRSF000728">
    <property type="entry name" value="NAGK"/>
    <property type="match status" value="1"/>
</dbReference>
<protein>
    <recommendedName>
        <fullName evidence="9">Acetylglutamate kinase</fullName>
        <ecNumber evidence="9">2.7.2.8</ecNumber>
    </recommendedName>
    <alternativeName>
        <fullName evidence="9">N-acetyl-L-glutamate 5-phosphotransferase</fullName>
    </alternativeName>
    <alternativeName>
        <fullName evidence="9">NAG kinase</fullName>
        <shortName evidence="9">NAGK</shortName>
    </alternativeName>
</protein>
<dbReference type="AlphaFoldDB" id="A0A839XTJ3"/>
<comment type="subcellular location">
    <subcellularLocation>
        <location evidence="9">Cytoplasm</location>
    </subcellularLocation>
</comment>
<comment type="catalytic activity">
    <reaction evidence="8 9">
        <text>N-acetyl-L-glutamate + ATP = N-acetyl-L-glutamyl 5-phosphate + ADP</text>
        <dbReference type="Rhea" id="RHEA:14629"/>
        <dbReference type="ChEBI" id="CHEBI:30616"/>
        <dbReference type="ChEBI" id="CHEBI:44337"/>
        <dbReference type="ChEBI" id="CHEBI:57936"/>
        <dbReference type="ChEBI" id="CHEBI:456216"/>
        <dbReference type="EC" id="2.7.2.8"/>
    </reaction>
</comment>
<dbReference type="Proteomes" id="UP000564573">
    <property type="component" value="Unassembled WGS sequence"/>
</dbReference>
<name>A0A839XTJ3_9PSEU</name>
<dbReference type="InterPro" id="IPR004662">
    <property type="entry name" value="AcgluKinase_fam"/>
</dbReference>
<comment type="caution">
    <text evidence="11">The sequence shown here is derived from an EMBL/GenBank/DDBJ whole genome shotgun (WGS) entry which is preliminary data.</text>
</comment>
<dbReference type="RefSeq" id="WP_183786562.1">
    <property type="nucleotide sequence ID" value="NZ_JACIBS010000003.1"/>
</dbReference>
<evidence type="ECO:0000259" key="10">
    <source>
        <dbReference type="Pfam" id="PF00696"/>
    </source>
</evidence>
<dbReference type="InterPro" id="IPR037528">
    <property type="entry name" value="ArgB"/>
</dbReference>
<evidence type="ECO:0000256" key="3">
    <source>
        <dbReference type="ARBA" id="ARBA00022605"/>
    </source>
</evidence>
<gene>
    <name evidence="9" type="primary">argB</name>
    <name evidence="11" type="ORF">FB384_004302</name>
</gene>
<organism evidence="11 12">
    <name type="scientific">Prauserella sediminis</name>
    <dbReference type="NCBI Taxonomy" id="577680"/>
    <lineage>
        <taxon>Bacteria</taxon>
        <taxon>Bacillati</taxon>
        <taxon>Actinomycetota</taxon>
        <taxon>Actinomycetes</taxon>
        <taxon>Pseudonocardiales</taxon>
        <taxon>Pseudonocardiaceae</taxon>
        <taxon>Prauserella</taxon>
        <taxon>Prauserella salsuginis group</taxon>
    </lineage>
</organism>
<dbReference type="GO" id="GO:0003991">
    <property type="term" value="F:acetylglutamate kinase activity"/>
    <property type="evidence" value="ECO:0007669"/>
    <property type="project" value="UniProtKB-UniRule"/>
</dbReference>
<dbReference type="Gene3D" id="3.40.1160.10">
    <property type="entry name" value="Acetylglutamate kinase-like"/>
    <property type="match status" value="1"/>
</dbReference>
<dbReference type="InterPro" id="IPR036393">
    <property type="entry name" value="AceGlu_kinase-like_sf"/>
</dbReference>
<accession>A0A839XTJ3</accession>
<dbReference type="UniPathway" id="UPA00068">
    <property type="reaction ID" value="UER00107"/>
</dbReference>
<dbReference type="GO" id="GO:0005737">
    <property type="term" value="C:cytoplasm"/>
    <property type="evidence" value="ECO:0007669"/>
    <property type="project" value="UniProtKB-SubCell"/>
</dbReference>
<feature type="domain" description="Aspartate/glutamate/uridylate kinase" evidence="10">
    <location>
        <begin position="38"/>
        <end position="278"/>
    </location>
</feature>
<dbReference type="CDD" id="cd04250">
    <property type="entry name" value="AAK_NAGK-C"/>
    <property type="match status" value="1"/>
</dbReference>
<keyword evidence="6 9" id="KW-0418">Kinase</keyword>
<evidence type="ECO:0000256" key="6">
    <source>
        <dbReference type="ARBA" id="ARBA00022777"/>
    </source>
</evidence>
<dbReference type="InterPro" id="IPR001057">
    <property type="entry name" value="Glu/AcGlu_kinase"/>
</dbReference>
<dbReference type="EMBL" id="JACIBS010000003">
    <property type="protein sequence ID" value="MBB3665349.1"/>
    <property type="molecule type" value="Genomic_DNA"/>
</dbReference>
<keyword evidence="7 9" id="KW-0067">ATP-binding</keyword>
<keyword evidence="9" id="KW-0963">Cytoplasm</keyword>
<comment type="similarity">
    <text evidence="9">Belongs to the acetylglutamate kinase family. ArgB subfamily.</text>
</comment>
<dbReference type="InterPro" id="IPR041727">
    <property type="entry name" value="NAGK-C"/>
</dbReference>
<evidence type="ECO:0000256" key="1">
    <source>
        <dbReference type="ARBA" id="ARBA00004828"/>
    </source>
</evidence>
<feature type="site" description="Transition state stabilizer" evidence="9">
    <location>
        <position position="259"/>
    </location>
</feature>
<sequence>MSDPESLVPADERLATASEKAGVLIEALPWLQRFHGATVVVKYGGNAMVDDELKRAFAEDMVFLRLAGVHPVVVHGGGPQISSMLDRLGIDGEFKGGLRVTTPETMDVVRMVLVGQVSRELVGLINAHGPYAVGISGEDARLFTAERKQATVDGESVDIGLVGEVAGVNPDAVQDIVNAGRIPVVSTVAPDADGVVHNVNADTAAGALADALGAEKLVVLTDVEGLYANWPDRSSLIDKIGVSRLEVMLPELASGMIPKMEACVRAIRGGVSSGHVIDGRIPHSVLLEVFTERGIGTMVLPDGSQEGL</sequence>
<feature type="binding site" evidence="9">
    <location>
        <position position="198"/>
    </location>
    <ligand>
        <name>substrate</name>
    </ligand>
</feature>
<feature type="binding site" evidence="9">
    <location>
        <begin position="77"/>
        <end position="78"/>
    </location>
    <ligand>
        <name>substrate</name>
    </ligand>
</feature>
<keyword evidence="3 9" id="KW-0028">Amino-acid biosynthesis</keyword>
<evidence type="ECO:0000256" key="2">
    <source>
        <dbReference type="ARBA" id="ARBA00022571"/>
    </source>
</evidence>
<dbReference type="GO" id="GO:0042450">
    <property type="term" value="P:L-arginine biosynthetic process via ornithine"/>
    <property type="evidence" value="ECO:0007669"/>
    <property type="project" value="UniProtKB-UniRule"/>
</dbReference>
<dbReference type="PANTHER" id="PTHR23342">
    <property type="entry name" value="N-ACETYLGLUTAMATE SYNTHASE"/>
    <property type="match status" value="1"/>
</dbReference>
<dbReference type="PANTHER" id="PTHR23342:SF0">
    <property type="entry name" value="N-ACETYLGLUTAMATE SYNTHASE, MITOCHONDRIAL"/>
    <property type="match status" value="1"/>
</dbReference>
<dbReference type="EC" id="2.7.2.8" evidence="9"/>
<evidence type="ECO:0000256" key="9">
    <source>
        <dbReference type="HAMAP-Rule" id="MF_00082"/>
    </source>
</evidence>
<dbReference type="NCBIfam" id="TIGR00761">
    <property type="entry name" value="argB"/>
    <property type="match status" value="1"/>
</dbReference>
<dbReference type="Pfam" id="PF00696">
    <property type="entry name" value="AA_kinase"/>
    <property type="match status" value="1"/>
</dbReference>
<evidence type="ECO:0000256" key="5">
    <source>
        <dbReference type="ARBA" id="ARBA00022741"/>
    </source>
</evidence>
<feature type="binding site" evidence="9">
    <location>
        <position position="99"/>
    </location>
    <ligand>
        <name>substrate</name>
    </ligand>
</feature>
<reference evidence="11 12" key="1">
    <citation type="submission" date="2020-08" db="EMBL/GenBank/DDBJ databases">
        <title>Sequencing the genomes of 1000 actinobacteria strains.</title>
        <authorList>
            <person name="Klenk H.-P."/>
        </authorList>
    </citation>
    <scope>NUCLEOTIDE SEQUENCE [LARGE SCALE GENOMIC DNA]</scope>
    <source>
        <strain evidence="11 12">DSM 45267</strain>
    </source>
</reference>
<evidence type="ECO:0000256" key="8">
    <source>
        <dbReference type="ARBA" id="ARBA00048141"/>
    </source>
</evidence>
<evidence type="ECO:0000313" key="12">
    <source>
        <dbReference type="Proteomes" id="UP000564573"/>
    </source>
</evidence>
<dbReference type="GO" id="GO:0005524">
    <property type="term" value="F:ATP binding"/>
    <property type="evidence" value="ECO:0007669"/>
    <property type="project" value="UniProtKB-UniRule"/>
</dbReference>
<evidence type="ECO:0000256" key="7">
    <source>
        <dbReference type="ARBA" id="ARBA00022840"/>
    </source>
</evidence>
<keyword evidence="2 9" id="KW-0055">Arginine biosynthesis</keyword>
<keyword evidence="4 9" id="KW-0808">Transferase</keyword>